<name>A0ABD6BH58_9EURY</name>
<keyword evidence="3" id="KW-1185">Reference proteome</keyword>
<evidence type="ECO:0000256" key="1">
    <source>
        <dbReference type="SAM" id="MobiDB-lite"/>
    </source>
</evidence>
<evidence type="ECO:0000313" key="3">
    <source>
        <dbReference type="Proteomes" id="UP001597076"/>
    </source>
</evidence>
<evidence type="ECO:0008006" key="4">
    <source>
        <dbReference type="Google" id="ProtNLM"/>
    </source>
</evidence>
<gene>
    <name evidence="2" type="ORF">ACFR99_12155</name>
</gene>
<dbReference type="EMBL" id="JBHUDI010000006">
    <property type="protein sequence ID" value="MFD1564301.1"/>
    <property type="molecule type" value="Genomic_DNA"/>
</dbReference>
<sequence>MSLSTLLSDLFSGGDTGAEMPRASARDRNSDGDGDGISSVTVVRECRHCGTNVSAGTAQCPTCEGDEIVTYSIE</sequence>
<feature type="region of interest" description="Disordered" evidence="1">
    <location>
        <begin position="1"/>
        <end position="37"/>
    </location>
</feature>
<organism evidence="2 3">
    <name type="scientific">Haloarchaeobius amylolyticus</name>
    <dbReference type="NCBI Taxonomy" id="1198296"/>
    <lineage>
        <taxon>Archaea</taxon>
        <taxon>Methanobacteriati</taxon>
        <taxon>Methanobacteriota</taxon>
        <taxon>Stenosarchaea group</taxon>
        <taxon>Halobacteria</taxon>
        <taxon>Halobacteriales</taxon>
        <taxon>Halorubellaceae</taxon>
        <taxon>Haloarchaeobius</taxon>
    </lineage>
</organism>
<reference evidence="2 3" key="1">
    <citation type="journal article" date="2019" name="Int. J. Syst. Evol. Microbiol.">
        <title>The Global Catalogue of Microorganisms (GCM) 10K type strain sequencing project: providing services to taxonomists for standard genome sequencing and annotation.</title>
        <authorList>
            <consortium name="The Broad Institute Genomics Platform"/>
            <consortium name="The Broad Institute Genome Sequencing Center for Infectious Disease"/>
            <person name="Wu L."/>
            <person name="Ma J."/>
        </authorList>
    </citation>
    <scope>NUCLEOTIDE SEQUENCE [LARGE SCALE GENOMIC DNA]</scope>
    <source>
        <strain evidence="2 3">CGMCC 1.12230</strain>
    </source>
</reference>
<protein>
    <recommendedName>
        <fullName evidence="4">Small CPxCG-related zinc finger protein</fullName>
    </recommendedName>
</protein>
<dbReference type="AlphaFoldDB" id="A0ABD6BH58"/>
<accession>A0ABD6BH58</accession>
<dbReference type="Proteomes" id="UP001597076">
    <property type="component" value="Unassembled WGS sequence"/>
</dbReference>
<proteinExistence type="predicted"/>
<dbReference type="RefSeq" id="WP_390287718.1">
    <property type="nucleotide sequence ID" value="NZ_JBHUDI010000006.1"/>
</dbReference>
<evidence type="ECO:0000313" key="2">
    <source>
        <dbReference type="EMBL" id="MFD1564301.1"/>
    </source>
</evidence>
<comment type="caution">
    <text evidence="2">The sequence shown here is derived from an EMBL/GenBank/DDBJ whole genome shotgun (WGS) entry which is preliminary data.</text>
</comment>